<accession>A0ABP1Q3Z3</accession>
<feature type="compositionally biased region" description="Polar residues" evidence="1">
    <location>
        <begin position="395"/>
        <end position="413"/>
    </location>
</feature>
<protein>
    <submittedName>
        <fullName evidence="2">Uncharacterized protein</fullName>
    </submittedName>
</protein>
<gene>
    <name evidence="2" type="ORF">ODALV1_LOCUS4995</name>
</gene>
<name>A0ABP1Q3Z3_9HEXA</name>
<evidence type="ECO:0000256" key="1">
    <source>
        <dbReference type="SAM" id="MobiDB-lite"/>
    </source>
</evidence>
<organism evidence="2 3">
    <name type="scientific">Orchesella dallaii</name>
    <dbReference type="NCBI Taxonomy" id="48710"/>
    <lineage>
        <taxon>Eukaryota</taxon>
        <taxon>Metazoa</taxon>
        <taxon>Ecdysozoa</taxon>
        <taxon>Arthropoda</taxon>
        <taxon>Hexapoda</taxon>
        <taxon>Collembola</taxon>
        <taxon>Entomobryomorpha</taxon>
        <taxon>Entomobryoidea</taxon>
        <taxon>Orchesellidae</taxon>
        <taxon>Orchesellinae</taxon>
        <taxon>Orchesella</taxon>
    </lineage>
</organism>
<feature type="region of interest" description="Disordered" evidence="1">
    <location>
        <begin position="90"/>
        <end position="157"/>
    </location>
</feature>
<sequence>MSASERAVIYVESGTDLSSLAVAASSAAVSKNGSGRHANMSSLRTLTDHPKTPATTTAVVTTAGPGCGSNYVIKIQIGEENMFNPVRIDVSTGKGGQRTLRQSQTVPIEDDSQLSSSGQSSPRSDMTPPPRINSGAIRFGSETSESDTESDVSSEFRPVPCQAAQFALREICEVDTPSPPPMPRSIMKNPLKSGSNASSGYKSPQFQVSGNKQRSANGGSEFMSLGGMRGSPESPSRRLKSLSGRSSIISPECIKAKAELDAEILKRGKLIAAGTTTLATAVAKKSIIIRKEKLVHIPENKVSHNISPRFVEKNVHTGDQEGAILTEPNGFHLNEINECNNKESVVNEGGGSESLSNFAGYRDIFTRNTGANPIMSEKGTIRGVKNRVRDGIATFLQTSDSKPASTVSQSAVKNNEEEESE</sequence>
<feature type="region of interest" description="Disordered" evidence="1">
    <location>
        <begin position="30"/>
        <end position="52"/>
    </location>
</feature>
<keyword evidence="3" id="KW-1185">Reference proteome</keyword>
<dbReference type="Proteomes" id="UP001642540">
    <property type="component" value="Unassembled WGS sequence"/>
</dbReference>
<proteinExistence type="predicted"/>
<evidence type="ECO:0000313" key="3">
    <source>
        <dbReference type="Proteomes" id="UP001642540"/>
    </source>
</evidence>
<evidence type="ECO:0000313" key="2">
    <source>
        <dbReference type="EMBL" id="CAL8081700.1"/>
    </source>
</evidence>
<feature type="compositionally biased region" description="Low complexity" evidence="1">
    <location>
        <begin position="113"/>
        <end position="125"/>
    </location>
</feature>
<comment type="caution">
    <text evidence="2">The sequence shown here is derived from an EMBL/GenBank/DDBJ whole genome shotgun (WGS) entry which is preliminary data.</text>
</comment>
<feature type="region of interest" description="Disordered" evidence="1">
    <location>
        <begin position="395"/>
        <end position="421"/>
    </location>
</feature>
<feature type="region of interest" description="Disordered" evidence="1">
    <location>
        <begin position="176"/>
        <end position="243"/>
    </location>
</feature>
<feature type="compositionally biased region" description="Polar residues" evidence="1">
    <location>
        <begin position="192"/>
        <end position="218"/>
    </location>
</feature>
<dbReference type="EMBL" id="CAXLJM020000015">
    <property type="protein sequence ID" value="CAL8081700.1"/>
    <property type="molecule type" value="Genomic_DNA"/>
</dbReference>
<reference evidence="2 3" key="1">
    <citation type="submission" date="2024-08" db="EMBL/GenBank/DDBJ databases">
        <authorList>
            <person name="Cucini C."/>
            <person name="Frati F."/>
        </authorList>
    </citation>
    <scope>NUCLEOTIDE SEQUENCE [LARGE SCALE GENOMIC DNA]</scope>
</reference>